<proteinExistence type="predicted"/>
<dbReference type="PANTHER" id="PTHR23511">
    <property type="entry name" value="SYNAPTIC VESICLE GLYCOPROTEIN 2"/>
    <property type="match status" value="1"/>
</dbReference>
<dbReference type="SUPFAM" id="SSF103473">
    <property type="entry name" value="MFS general substrate transporter"/>
    <property type="match status" value="1"/>
</dbReference>
<feature type="transmembrane region" description="Helical" evidence="6">
    <location>
        <begin position="27"/>
        <end position="54"/>
    </location>
</feature>
<keyword evidence="2" id="KW-0813">Transport</keyword>
<dbReference type="GO" id="GO:0005886">
    <property type="term" value="C:plasma membrane"/>
    <property type="evidence" value="ECO:0007669"/>
    <property type="project" value="UniProtKB-SubCell"/>
</dbReference>
<feature type="domain" description="Major facilitator superfamily (MFS) profile" evidence="7">
    <location>
        <begin position="29"/>
        <end position="442"/>
    </location>
</feature>
<comment type="subcellular location">
    <subcellularLocation>
        <location evidence="1">Cell membrane</location>
        <topology evidence="1">Multi-pass membrane protein</topology>
    </subcellularLocation>
</comment>
<keyword evidence="3 6" id="KW-0812">Transmembrane</keyword>
<evidence type="ECO:0000256" key="3">
    <source>
        <dbReference type="ARBA" id="ARBA00022692"/>
    </source>
</evidence>
<dbReference type="InterPro" id="IPR020846">
    <property type="entry name" value="MFS_dom"/>
</dbReference>
<evidence type="ECO:0000259" key="7">
    <source>
        <dbReference type="PROSITE" id="PS50850"/>
    </source>
</evidence>
<dbReference type="Pfam" id="PF07690">
    <property type="entry name" value="MFS_1"/>
    <property type="match status" value="1"/>
</dbReference>
<feature type="transmembrane region" description="Helical" evidence="6">
    <location>
        <begin position="95"/>
        <end position="114"/>
    </location>
</feature>
<dbReference type="InterPro" id="IPR036259">
    <property type="entry name" value="MFS_trans_sf"/>
</dbReference>
<evidence type="ECO:0000256" key="1">
    <source>
        <dbReference type="ARBA" id="ARBA00004651"/>
    </source>
</evidence>
<feature type="transmembrane region" description="Helical" evidence="6">
    <location>
        <begin position="182"/>
        <end position="204"/>
    </location>
</feature>
<evidence type="ECO:0000313" key="8">
    <source>
        <dbReference type="EMBL" id="CCQ48184.1"/>
    </source>
</evidence>
<feature type="transmembrane region" description="Helical" evidence="6">
    <location>
        <begin position="387"/>
        <end position="411"/>
    </location>
</feature>
<dbReference type="Gene3D" id="1.20.1250.20">
    <property type="entry name" value="MFS general substrate transporter like domains"/>
    <property type="match status" value="1"/>
</dbReference>
<evidence type="ECO:0000256" key="6">
    <source>
        <dbReference type="SAM" id="Phobius"/>
    </source>
</evidence>
<gene>
    <name evidence="8" type="ORF">ARTSIC4J27_4186</name>
</gene>
<keyword evidence="9" id="KW-1185">Reference proteome</keyword>
<dbReference type="Proteomes" id="UP000035722">
    <property type="component" value="Unassembled WGS sequence"/>
</dbReference>
<dbReference type="InterPro" id="IPR011701">
    <property type="entry name" value="MFS"/>
</dbReference>
<evidence type="ECO:0000313" key="9">
    <source>
        <dbReference type="Proteomes" id="UP000035722"/>
    </source>
</evidence>
<evidence type="ECO:0000256" key="5">
    <source>
        <dbReference type="ARBA" id="ARBA00023136"/>
    </source>
</evidence>
<feature type="transmembrane region" description="Helical" evidence="6">
    <location>
        <begin position="120"/>
        <end position="141"/>
    </location>
</feature>
<feature type="transmembrane region" description="Helical" evidence="6">
    <location>
        <begin position="298"/>
        <end position="322"/>
    </location>
</feature>
<dbReference type="PROSITE" id="PS50850">
    <property type="entry name" value="MFS"/>
    <property type="match status" value="1"/>
</dbReference>
<evidence type="ECO:0000256" key="2">
    <source>
        <dbReference type="ARBA" id="ARBA00022448"/>
    </source>
</evidence>
<comment type="caution">
    <text evidence="8">The sequence shown here is derived from an EMBL/GenBank/DDBJ whole genome shotgun (WGS) entry which is preliminary data.</text>
</comment>
<protein>
    <submittedName>
        <fullName evidence="8">Sugar (And other) transporter family protein</fullName>
    </submittedName>
</protein>
<dbReference type="GO" id="GO:0022857">
    <property type="term" value="F:transmembrane transporter activity"/>
    <property type="evidence" value="ECO:0007669"/>
    <property type="project" value="InterPro"/>
</dbReference>
<feature type="transmembrane region" description="Helical" evidence="6">
    <location>
        <begin position="153"/>
        <end position="176"/>
    </location>
</feature>
<dbReference type="OrthoDB" id="9787026at2"/>
<dbReference type="PROSITE" id="PS00216">
    <property type="entry name" value="SUGAR_TRANSPORT_1"/>
    <property type="match status" value="1"/>
</dbReference>
<feature type="transmembrane region" description="Helical" evidence="6">
    <location>
        <begin position="60"/>
        <end position="83"/>
    </location>
</feature>
<feature type="transmembrane region" description="Helical" evidence="6">
    <location>
        <begin position="417"/>
        <end position="437"/>
    </location>
</feature>
<keyword evidence="5 6" id="KW-0472">Membrane</keyword>
<evidence type="ECO:0000256" key="4">
    <source>
        <dbReference type="ARBA" id="ARBA00022989"/>
    </source>
</evidence>
<reference evidence="9" key="1">
    <citation type="journal article" date="2014" name="Genome Announc.">
        <title>Genome Sequence of Arthrobacter siccitolerans 4J27, a Xeroprotectant-Producing Desiccation-Tolerant Microorganism.</title>
        <authorList>
            <person name="Manzanera M."/>
            <person name="Santa-Cruz-Calvo L."/>
            <person name="Vilchez J.I."/>
            <person name="Garcia-Fontana C."/>
            <person name="Silva-Castro G.A."/>
            <person name="Calvo C."/>
            <person name="Gonzalez-Lopez J."/>
        </authorList>
    </citation>
    <scope>NUCLEOTIDE SEQUENCE [LARGE SCALE GENOMIC DNA]</scope>
    <source>
        <strain evidence="9">4J27</strain>
    </source>
</reference>
<dbReference type="RefSeq" id="WP_083435566.1">
    <property type="nucleotide sequence ID" value="NZ_CAQI01000059.1"/>
</dbReference>
<dbReference type="EMBL" id="CAQI01000059">
    <property type="protein sequence ID" value="CCQ48184.1"/>
    <property type="molecule type" value="Genomic_DNA"/>
</dbReference>
<sequence length="478" mass="51335">MTTSTLEQEGSMLDARLDRLPITKHHILWISVLGLVFFVETFDNVMFASLAPAIRNEWGLSIGEIGVLASSVFIGMFVGAVAGGRLSDRFGRRPALVAGCFVFGLGSLGSALAPSPEWLLAFRVITGVGMQAAIGVLMVMVSEMFPSAKRGRFFTVLTFIGFAGVPVTTFTALTIVPSGPSAWRWVFAIGGVGILTALIVLRFVPETVRWQVAHNRSEAATRTVLSLEKAAQERGKVLPQPQSLPPIQTRQKLRDLFRGKVLQRLMVMSSAFGIYLFCLVGFQAWIPTILTSRGMSQTAALQFASIVSLATIVGPVIIYFIADKIERKVILFVAAVITTVAMLTFAFVSDSTVSLIAAFAASMAATSMTVSFYTYIPEVFPTALRGVGVGAVNGAARVTGFLSGISVAAIYTAWGFQWLYVILAGLFLLAGTIILVFGTRTTNRSLEVVNELEVANDSADSLRAPIKPGSEDLNGIRD</sequence>
<dbReference type="AlphaFoldDB" id="A0A024H8S9"/>
<feature type="transmembrane region" description="Helical" evidence="6">
    <location>
        <begin position="265"/>
        <end position="286"/>
    </location>
</feature>
<feature type="transmembrane region" description="Helical" evidence="6">
    <location>
        <begin position="354"/>
        <end position="375"/>
    </location>
</feature>
<accession>A0A024H8S9</accession>
<name>A0A024H8S9_9MICC</name>
<feature type="transmembrane region" description="Helical" evidence="6">
    <location>
        <begin position="329"/>
        <end position="348"/>
    </location>
</feature>
<dbReference type="CDD" id="cd17316">
    <property type="entry name" value="MFS_SV2_like"/>
    <property type="match status" value="1"/>
</dbReference>
<organism evidence="8 9">
    <name type="scientific">Pseudarthrobacter siccitolerans</name>
    <dbReference type="NCBI Taxonomy" id="861266"/>
    <lineage>
        <taxon>Bacteria</taxon>
        <taxon>Bacillati</taxon>
        <taxon>Actinomycetota</taxon>
        <taxon>Actinomycetes</taxon>
        <taxon>Micrococcales</taxon>
        <taxon>Micrococcaceae</taxon>
        <taxon>Pseudarthrobacter</taxon>
    </lineage>
</organism>
<dbReference type="InterPro" id="IPR005829">
    <property type="entry name" value="Sugar_transporter_CS"/>
</dbReference>
<keyword evidence="4 6" id="KW-1133">Transmembrane helix</keyword>